<dbReference type="EMBL" id="CM043793">
    <property type="protein sequence ID" value="KAI4821389.1"/>
    <property type="molecule type" value="Genomic_DNA"/>
</dbReference>
<gene>
    <name evidence="1" type="ORF">KUCAC02_029323</name>
</gene>
<protein>
    <submittedName>
        <fullName evidence="1">Uncharacterized protein</fullName>
    </submittedName>
</protein>
<comment type="caution">
    <text evidence="1">The sequence shown here is derived from an EMBL/GenBank/DDBJ whole genome shotgun (WGS) entry which is preliminary data.</text>
</comment>
<name>A0ACB9X6I4_CHAAC</name>
<keyword evidence="2" id="KW-1185">Reference proteome</keyword>
<reference evidence="1" key="1">
    <citation type="submission" date="2022-05" db="EMBL/GenBank/DDBJ databases">
        <title>Chromosome-level genome of Chaenocephalus aceratus.</title>
        <authorList>
            <person name="Park H."/>
        </authorList>
    </citation>
    <scope>NUCLEOTIDE SEQUENCE</scope>
    <source>
        <strain evidence="1">KU_202001</strain>
    </source>
</reference>
<proteinExistence type="predicted"/>
<organism evidence="1 2">
    <name type="scientific">Chaenocephalus aceratus</name>
    <name type="common">Blackfin icefish</name>
    <name type="synonym">Chaenichthys aceratus</name>
    <dbReference type="NCBI Taxonomy" id="36190"/>
    <lineage>
        <taxon>Eukaryota</taxon>
        <taxon>Metazoa</taxon>
        <taxon>Chordata</taxon>
        <taxon>Craniata</taxon>
        <taxon>Vertebrata</taxon>
        <taxon>Euteleostomi</taxon>
        <taxon>Actinopterygii</taxon>
        <taxon>Neopterygii</taxon>
        <taxon>Teleostei</taxon>
        <taxon>Neoteleostei</taxon>
        <taxon>Acanthomorphata</taxon>
        <taxon>Eupercaria</taxon>
        <taxon>Perciformes</taxon>
        <taxon>Notothenioidei</taxon>
        <taxon>Channichthyidae</taxon>
        <taxon>Chaenocephalus</taxon>
    </lineage>
</organism>
<accession>A0ACB9X6I4</accession>
<sequence length="410" mass="45603">MKDRSLQSCQVKETCRDEKGEAVCVPEYTGTCWALGDPHYHTFDSFNFNFQGTCKYVISKTCGNLDGLVPFSVTERNDNRGNTAVSFVREVDVSVCGYNIILLKNQVGRVMLGEVSVSQHGHTAVMETDFGLSVSYDWNSELVIKLPSSYYTSVCVKDWGKSWQTPDQDEKHPCWDTCERNCPTCDSNQKKLNETDAFWRQKDAVDLASYSRQCRGEGIIIKDWREKFGCPMSCQRHSHYEICTSSCQPSCPFPDQKSPCPGACVEACVCDEGYVLSAGVCVPAKRDVHCSGWRAGLPTYQSRAASGDPHYRTFDGRRLTISREYPYKVLLNGQLASLPLDYNNELVVFLSGGTAVVETDAGITVTFDWRGRVSVSLPSNYQGAVCGLCGNYNDKAQDDLAMRNGQSSKS</sequence>
<dbReference type="Proteomes" id="UP001057452">
    <property type="component" value="Chromosome 9"/>
</dbReference>
<evidence type="ECO:0000313" key="2">
    <source>
        <dbReference type="Proteomes" id="UP001057452"/>
    </source>
</evidence>
<evidence type="ECO:0000313" key="1">
    <source>
        <dbReference type="EMBL" id="KAI4821389.1"/>
    </source>
</evidence>